<dbReference type="Proteomes" id="UP000228781">
    <property type="component" value="Unassembled WGS sequence"/>
</dbReference>
<proteinExistence type="predicted"/>
<accession>A0A2M8EIW2</accession>
<dbReference type="InterPro" id="IPR027417">
    <property type="entry name" value="P-loop_NTPase"/>
</dbReference>
<evidence type="ECO:0000313" key="1">
    <source>
        <dbReference type="EMBL" id="PJC22603.1"/>
    </source>
</evidence>
<dbReference type="InterPro" id="IPR050238">
    <property type="entry name" value="DNA_Rep/Repair_Clamp_Loader"/>
</dbReference>
<name>A0A2M8EIW2_UNCKA</name>
<dbReference type="SUPFAM" id="SSF52540">
    <property type="entry name" value="P-loop containing nucleoside triphosphate hydrolases"/>
    <property type="match status" value="1"/>
</dbReference>
<dbReference type="Pfam" id="PF13177">
    <property type="entry name" value="DNA_pol3_delta2"/>
    <property type="match status" value="1"/>
</dbReference>
<dbReference type="EMBL" id="PFSK01000030">
    <property type="protein sequence ID" value="PJC22603.1"/>
    <property type="molecule type" value="Genomic_DNA"/>
</dbReference>
<protein>
    <recommendedName>
        <fullName evidence="3">DNA polymerase III subunit delta</fullName>
    </recommendedName>
</protein>
<dbReference type="Gene3D" id="3.40.50.300">
    <property type="entry name" value="P-loop containing nucleotide triphosphate hydrolases"/>
    <property type="match status" value="1"/>
</dbReference>
<reference evidence="2" key="1">
    <citation type="submission" date="2017-09" db="EMBL/GenBank/DDBJ databases">
        <title>Depth-based differentiation of microbial function through sediment-hosted aquifers and enrichment of novel symbionts in the deep terrestrial subsurface.</title>
        <authorList>
            <person name="Probst A.J."/>
            <person name="Ladd B."/>
            <person name="Jarett J.K."/>
            <person name="Geller-Mcgrath D.E."/>
            <person name="Sieber C.M.K."/>
            <person name="Emerson J.B."/>
            <person name="Anantharaman K."/>
            <person name="Thomas B.C."/>
            <person name="Malmstrom R."/>
            <person name="Stieglmeier M."/>
            <person name="Klingl A."/>
            <person name="Woyke T."/>
            <person name="Ryan C.M."/>
            <person name="Banfield J.F."/>
        </authorList>
    </citation>
    <scope>NUCLEOTIDE SEQUENCE [LARGE SCALE GENOMIC DNA]</scope>
</reference>
<dbReference type="GO" id="GO:0006261">
    <property type="term" value="P:DNA-templated DNA replication"/>
    <property type="evidence" value="ECO:0007669"/>
    <property type="project" value="TreeGrafter"/>
</dbReference>
<sequence length="207" mass="23284">MSSVLLCGGDCQKRKEIASQILADQGIRLDYDIINVGEEAKKIGINEIKTLLPHLHIRGKNEKKAFLIFEAQRLTPTAQNALLKLLEEPPTHLTIILSVPNPRLLLPTIVSRCLITEVKADKRGRVGGDVIKLLEAQGGQRLMLFEEKVGYNQQSIYSFLDAVEAHLKEELNQKSAQMLLKLWRAKELLRDASANSKLIIDELLLSW</sequence>
<evidence type="ECO:0000313" key="2">
    <source>
        <dbReference type="Proteomes" id="UP000228781"/>
    </source>
</evidence>
<gene>
    <name evidence="1" type="ORF">CO059_02185</name>
</gene>
<dbReference type="AlphaFoldDB" id="A0A2M8EIW2"/>
<evidence type="ECO:0008006" key="3">
    <source>
        <dbReference type="Google" id="ProtNLM"/>
    </source>
</evidence>
<dbReference type="PANTHER" id="PTHR11669">
    <property type="entry name" value="REPLICATION FACTOR C / DNA POLYMERASE III GAMMA-TAU SUBUNIT"/>
    <property type="match status" value="1"/>
</dbReference>
<comment type="caution">
    <text evidence="1">The sequence shown here is derived from an EMBL/GenBank/DDBJ whole genome shotgun (WGS) entry which is preliminary data.</text>
</comment>
<dbReference type="PANTHER" id="PTHR11669:SF8">
    <property type="entry name" value="DNA POLYMERASE III SUBUNIT DELTA"/>
    <property type="match status" value="1"/>
</dbReference>
<organism evidence="1 2">
    <name type="scientific">candidate division WWE3 bacterium CG_4_9_14_0_2_um_filter_48_10</name>
    <dbReference type="NCBI Taxonomy" id="1975078"/>
    <lineage>
        <taxon>Bacteria</taxon>
        <taxon>Katanobacteria</taxon>
    </lineage>
</organism>